<proteinExistence type="predicted"/>
<feature type="transmembrane region" description="Helical" evidence="1">
    <location>
        <begin position="51"/>
        <end position="72"/>
    </location>
</feature>
<feature type="transmembrane region" description="Helical" evidence="1">
    <location>
        <begin position="114"/>
        <end position="135"/>
    </location>
</feature>
<keyword evidence="1" id="KW-1133">Transmembrane helix</keyword>
<reference evidence="2 3" key="1">
    <citation type="submission" date="2019-07" db="EMBL/GenBank/DDBJ databases">
        <title>Genome Sequencing and Assembly of Staphylococcus haemolyticus SDA2.</title>
        <authorList>
            <person name="Emmons C.B."/>
            <person name="Park C."/>
            <person name="Sevigny J.L."/>
            <person name="Andam C."/>
        </authorList>
    </citation>
    <scope>NUCLEOTIDE SEQUENCE [LARGE SCALE GENOMIC DNA]</scope>
    <source>
        <strain evidence="2 3">SDA2</strain>
    </source>
</reference>
<accession>A0AB38PH70</accession>
<evidence type="ECO:0000256" key="1">
    <source>
        <dbReference type="SAM" id="Phobius"/>
    </source>
</evidence>
<dbReference type="RefSeq" id="WP_142837049.1">
    <property type="nucleotide sequence ID" value="NZ_VJMP01000003.1"/>
</dbReference>
<sequence>MKYNFNEAINFILLLGLSAFTFSRGFFFTKEQDAVLSDSDFYVALHHIMPIWAWGIIIMIASIILGVSSFFLPSQKTNNTCNWLLLIGGISCAVLYFFMTSASIYNSINWLSTIQFSILSAVCFAVSFIGGADIYGRK</sequence>
<keyword evidence="1" id="KW-0812">Transmembrane</keyword>
<comment type="caution">
    <text evidence="2">The sequence shown here is derived from an EMBL/GenBank/DDBJ whole genome shotgun (WGS) entry which is preliminary data.</text>
</comment>
<dbReference type="AlphaFoldDB" id="A0AB38PH70"/>
<dbReference type="EMBL" id="VJMP01000003">
    <property type="protein sequence ID" value="TRL78067.1"/>
    <property type="molecule type" value="Genomic_DNA"/>
</dbReference>
<gene>
    <name evidence="2" type="ORF">FNL11_04935</name>
</gene>
<protein>
    <submittedName>
        <fullName evidence="2">Uncharacterized protein</fullName>
    </submittedName>
</protein>
<evidence type="ECO:0000313" key="3">
    <source>
        <dbReference type="Proteomes" id="UP000316594"/>
    </source>
</evidence>
<name>A0AB38PH70_STAHA</name>
<keyword evidence="1" id="KW-0472">Membrane</keyword>
<evidence type="ECO:0000313" key="2">
    <source>
        <dbReference type="EMBL" id="TRL78067.1"/>
    </source>
</evidence>
<feature type="transmembrane region" description="Helical" evidence="1">
    <location>
        <begin position="84"/>
        <end position="108"/>
    </location>
</feature>
<organism evidence="2 3">
    <name type="scientific">Staphylococcus haemolyticus</name>
    <dbReference type="NCBI Taxonomy" id="1283"/>
    <lineage>
        <taxon>Bacteria</taxon>
        <taxon>Bacillati</taxon>
        <taxon>Bacillota</taxon>
        <taxon>Bacilli</taxon>
        <taxon>Bacillales</taxon>
        <taxon>Staphylococcaceae</taxon>
        <taxon>Staphylococcus</taxon>
    </lineage>
</organism>
<dbReference type="Proteomes" id="UP000316594">
    <property type="component" value="Unassembled WGS sequence"/>
</dbReference>